<keyword evidence="1" id="KW-0805">Transcription regulation</keyword>
<dbReference type="PROSITE" id="PS50949">
    <property type="entry name" value="HTH_GNTR"/>
    <property type="match status" value="1"/>
</dbReference>
<sequence>MPPSPKWAELAAHIRSQIDSGELSPGDKLPSTSQLCQIHGVSAIVVRNAMLTLKAEGLVVGVPGVGVYVAER</sequence>
<dbReference type="RefSeq" id="WP_377547993.1">
    <property type="nucleotide sequence ID" value="NZ_JBHSBN010000013.1"/>
</dbReference>
<dbReference type="PANTHER" id="PTHR44846">
    <property type="entry name" value="MANNOSYL-D-GLYCERATE TRANSPORT/METABOLISM SYSTEM REPRESSOR MNGR-RELATED"/>
    <property type="match status" value="1"/>
</dbReference>
<proteinExistence type="predicted"/>
<gene>
    <name evidence="5" type="ORF">ACFOX0_19760</name>
</gene>
<name>A0ABV8KQJ2_9ACTN</name>
<dbReference type="SMART" id="SM00345">
    <property type="entry name" value="HTH_GNTR"/>
    <property type="match status" value="1"/>
</dbReference>
<evidence type="ECO:0000313" key="6">
    <source>
        <dbReference type="Proteomes" id="UP001595868"/>
    </source>
</evidence>
<dbReference type="Pfam" id="PF00392">
    <property type="entry name" value="GntR"/>
    <property type="match status" value="1"/>
</dbReference>
<dbReference type="InterPro" id="IPR050679">
    <property type="entry name" value="Bact_HTH_transcr_reg"/>
</dbReference>
<evidence type="ECO:0000259" key="4">
    <source>
        <dbReference type="PROSITE" id="PS50949"/>
    </source>
</evidence>
<dbReference type="InterPro" id="IPR000524">
    <property type="entry name" value="Tscrpt_reg_HTH_GntR"/>
</dbReference>
<dbReference type="EMBL" id="JBHSBN010000013">
    <property type="protein sequence ID" value="MFC4108155.1"/>
    <property type="molecule type" value="Genomic_DNA"/>
</dbReference>
<evidence type="ECO:0000256" key="3">
    <source>
        <dbReference type="ARBA" id="ARBA00023163"/>
    </source>
</evidence>
<dbReference type="InterPro" id="IPR036388">
    <property type="entry name" value="WH-like_DNA-bd_sf"/>
</dbReference>
<evidence type="ECO:0000313" key="5">
    <source>
        <dbReference type="EMBL" id="MFC4108155.1"/>
    </source>
</evidence>
<dbReference type="SUPFAM" id="SSF46785">
    <property type="entry name" value="Winged helix' DNA-binding domain"/>
    <property type="match status" value="1"/>
</dbReference>
<organism evidence="5 6">
    <name type="scientific">Micromonospora zhanjiangensis</name>
    <dbReference type="NCBI Taxonomy" id="1522057"/>
    <lineage>
        <taxon>Bacteria</taxon>
        <taxon>Bacillati</taxon>
        <taxon>Actinomycetota</taxon>
        <taxon>Actinomycetes</taxon>
        <taxon>Micromonosporales</taxon>
        <taxon>Micromonosporaceae</taxon>
        <taxon>Micromonospora</taxon>
    </lineage>
</organism>
<evidence type="ECO:0000256" key="1">
    <source>
        <dbReference type="ARBA" id="ARBA00023015"/>
    </source>
</evidence>
<keyword evidence="2" id="KW-0238">DNA-binding</keyword>
<keyword evidence="6" id="KW-1185">Reference proteome</keyword>
<feature type="domain" description="HTH gntR-type" evidence="4">
    <location>
        <begin position="4"/>
        <end position="72"/>
    </location>
</feature>
<keyword evidence="3" id="KW-0804">Transcription</keyword>
<dbReference type="CDD" id="cd07377">
    <property type="entry name" value="WHTH_GntR"/>
    <property type="match status" value="1"/>
</dbReference>
<comment type="caution">
    <text evidence="5">The sequence shown here is derived from an EMBL/GenBank/DDBJ whole genome shotgun (WGS) entry which is preliminary data.</text>
</comment>
<accession>A0ABV8KQJ2</accession>
<protein>
    <submittedName>
        <fullName evidence="5">Winged helix-turn-helix domain-containing protein</fullName>
    </submittedName>
</protein>
<reference evidence="6" key="1">
    <citation type="journal article" date="2019" name="Int. J. Syst. Evol. Microbiol.">
        <title>The Global Catalogue of Microorganisms (GCM) 10K type strain sequencing project: providing services to taxonomists for standard genome sequencing and annotation.</title>
        <authorList>
            <consortium name="The Broad Institute Genomics Platform"/>
            <consortium name="The Broad Institute Genome Sequencing Center for Infectious Disease"/>
            <person name="Wu L."/>
            <person name="Ma J."/>
        </authorList>
    </citation>
    <scope>NUCLEOTIDE SEQUENCE [LARGE SCALE GENOMIC DNA]</scope>
    <source>
        <strain evidence="6">2902at01</strain>
    </source>
</reference>
<dbReference type="PANTHER" id="PTHR44846:SF17">
    <property type="entry name" value="GNTR-FAMILY TRANSCRIPTIONAL REGULATOR"/>
    <property type="match status" value="1"/>
</dbReference>
<dbReference type="Proteomes" id="UP001595868">
    <property type="component" value="Unassembled WGS sequence"/>
</dbReference>
<evidence type="ECO:0000256" key="2">
    <source>
        <dbReference type="ARBA" id="ARBA00023125"/>
    </source>
</evidence>
<dbReference type="InterPro" id="IPR036390">
    <property type="entry name" value="WH_DNA-bd_sf"/>
</dbReference>
<dbReference type="Gene3D" id="1.10.10.10">
    <property type="entry name" value="Winged helix-like DNA-binding domain superfamily/Winged helix DNA-binding domain"/>
    <property type="match status" value="1"/>
</dbReference>